<evidence type="ECO:0000313" key="3">
    <source>
        <dbReference type="EMBL" id="ANZ44081.1"/>
    </source>
</evidence>
<protein>
    <recommendedName>
        <fullName evidence="2">DUF1468 domain-containing protein</fullName>
    </recommendedName>
</protein>
<dbReference type="EMBL" id="CP016757">
    <property type="protein sequence ID" value="ANZ44081.1"/>
    <property type="molecule type" value="Genomic_DNA"/>
</dbReference>
<sequence length="147" mass="16418">MIINKELFFSIAISVISVLLTLQSFNYPPESSQFPRFLCILMLLFSFLILIRTLKNKEGEKTMSTGSGFISAAKLPVTVFASTAAYLFCIGYVGYFVSTVIYMFASMFFFGERRPLPIAAAVLVFLAVIYALFVSFLGLRLPEGILF</sequence>
<feature type="transmembrane region" description="Helical" evidence="1">
    <location>
        <begin position="75"/>
        <end position="104"/>
    </location>
</feature>
<dbReference type="RefSeq" id="WP_066742772.1">
    <property type="nucleotide sequence ID" value="NZ_JAQDAY010000028.1"/>
</dbReference>
<reference evidence="3" key="1">
    <citation type="submission" date="2016-08" db="EMBL/GenBank/DDBJ databases">
        <title>Complete genome of Cloacibacillus porcorum.</title>
        <authorList>
            <person name="Looft T."/>
            <person name="Bayles D.O."/>
            <person name="Alt D.P."/>
        </authorList>
    </citation>
    <scope>NUCLEOTIDE SEQUENCE [LARGE SCALE GENOMIC DNA]</scope>
    <source>
        <strain evidence="3">CL-84</strain>
    </source>
</reference>
<feature type="transmembrane region" description="Helical" evidence="1">
    <location>
        <begin position="116"/>
        <end position="139"/>
    </location>
</feature>
<dbReference type="AlphaFoldDB" id="A0A1B2I279"/>
<feature type="transmembrane region" description="Helical" evidence="1">
    <location>
        <begin position="34"/>
        <end position="54"/>
    </location>
</feature>
<keyword evidence="1" id="KW-1133">Transmembrane helix</keyword>
<keyword evidence="4" id="KW-1185">Reference proteome</keyword>
<gene>
    <name evidence="3" type="ORF">BED41_02640</name>
</gene>
<dbReference type="STRING" id="1197717.BED41_02640"/>
<name>A0A1B2I279_9BACT</name>
<feature type="transmembrane region" description="Helical" evidence="1">
    <location>
        <begin position="7"/>
        <end position="28"/>
    </location>
</feature>
<dbReference type="Proteomes" id="UP000093044">
    <property type="component" value="Chromosome"/>
</dbReference>
<proteinExistence type="predicted"/>
<keyword evidence="1" id="KW-0812">Transmembrane</keyword>
<evidence type="ECO:0000313" key="4">
    <source>
        <dbReference type="Proteomes" id="UP000093044"/>
    </source>
</evidence>
<dbReference type="InterPro" id="IPR009936">
    <property type="entry name" value="DUF1468"/>
</dbReference>
<dbReference type="KEGG" id="cpor:BED41_02640"/>
<organism evidence="3 4">
    <name type="scientific">Cloacibacillus porcorum</name>
    <dbReference type="NCBI Taxonomy" id="1197717"/>
    <lineage>
        <taxon>Bacteria</taxon>
        <taxon>Thermotogati</taxon>
        <taxon>Synergistota</taxon>
        <taxon>Synergistia</taxon>
        <taxon>Synergistales</taxon>
        <taxon>Synergistaceae</taxon>
        <taxon>Cloacibacillus</taxon>
    </lineage>
</organism>
<evidence type="ECO:0000259" key="2">
    <source>
        <dbReference type="Pfam" id="PF07331"/>
    </source>
</evidence>
<dbReference type="Pfam" id="PF07331">
    <property type="entry name" value="TctB"/>
    <property type="match status" value="1"/>
</dbReference>
<keyword evidence="1" id="KW-0472">Membrane</keyword>
<evidence type="ECO:0000256" key="1">
    <source>
        <dbReference type="SAM" id="Phobius"/>
    </source>
</evidence>
<feature type="domain" description="DUF1468" evidence="2">
    <location>
        <begin position="11"/>
        <end position="142"/>
    </location>
</feature>
<accession>A0A1B2I279</accession>